<dbReference type="Proteomes" id="UP000838412">
    <property type="component" value="Chromosome 1"/>
</dbReference>
<dbReference type="InterPro" id="IPR002018">
    <property type="entry name" value="CarbesteraseB"/>
</dbReference>
<dbReference type="EMBL" id="OV696686">
    <property type="protein sequence ID" value="CAH1229116.1"/>
    <property type="molecule type" value="Genomic_DNA"/>
</dbReference>
<dbReference type="SUPFAM" id="SSF53474">
    <property type="entry name" value="alpha/beta-Hydrolases"/>
    <property type="match status" value="1"/>
</dbReference>
<keyword evidence="2" id="KW-0719">Serine esterase</keyword>
<evidence type="ECO:0000313" key="9">
    <source>
        <dbReference type="Proteomes" id="UP000838412"/>
    </source>
</evidence>
<dbReference type="PANTHER" id="PTHR43918:SF12">
    <property type="entry name" value="ACETYLCHOLINESTERASE 1"/>
    <property type="match status" value="1"/>
</dbReference>
<feature type="active site" description="Charge relay system" evidence="5">
    <location>
        <position position="277"/>
    </location>
</feature>
<dbReference type="Gene3D" id="3.40.50.1820">
    <property type="entry name" value="alpha/beta hydrolase"/>
    <property type="match status" value="1"/>
</dbReference>
<keyword evidence="3 6" id="KW-0378">Hydrolase</keyword>
<feature type="active site" description="Acyl-ester intermediate" evidence="5">
    <location>
        <position position="160"/>
    </location>
</feature>
<dbReference type="AlphaFoldDB" id="A0A8J9VKH8"/>
<feature type="domain" description="Carboxylesterase type B" evidence="7">
    <location>
        <begin position="27"/>
        <end position="473"/>
    </location>
</feature>
<evidence type="ECO:0000256" key="6">
    <source>
        <dbReference type="RuleBase" id="RU361235"/>
    </source>
</evidence>
<dbReference type="Pfam" id="PF00135">
    <property type="entry name" value="COesterase"/>
    <property type="match status" value="1"/>
</dbReference>
<dbReference type="GO" id="GO:0005615">
    <property type="term" value="C:extracellular space"/>
    <property type="evidence" value="ECO:0007669"/>
    <property type="project" value="TreeGrafter"/>
</dbReference>
<dbReference type="GO" id="GO:0006581">
    <property type="term" value="P:acetylcholine catabolic process"/>
    <property type="evidence" value="ECO:0007669"/>
    <property type="project" value="TreeGrafter"/>
</dbReference>
<dbReference type="OrthoDB" id="408631at2759"/>
<dbReference type="InterPro" id="IPR000997">
    <property type="entry name" value="Cholinesterase"/>
</dbReference>
<dbReference type="InterPro" id="IPR019826">
    <property type="entry name" value="Carboxylesterase_B_AS"/>
</dbReference>
<comment type="similarity">
    <text evidence="1 6">Belongs to the type-B carboxylesterase/lipase family.</text>
</comment>
<gene>
    <name evidence="8" type="primary">BCHE</name>
    <name evidence="8" type="ORF">BLAG_LOCUS783</name>
</gene>
<dbReference type="InterPro" id="IPR019819">
    <property type="entry name" value="Carboxylesterase_B_CS"/>
</dbReference>
<proteinExistence type="inferred from homology"/>
<evidence type="ECO:0000256" key="5">
    <source>
        <dbReference type="PIRSR" id="PIRSR600997-1"/>
    </source>
</evidence>
<dbReference type="GO" id="GO:0005886">
    <property type="term" value="C:plasma membrane"/>
    <property type="evidence" value="ECO:0007669"/>
    <property type="project" value="TreeGrafter"/>
</dbReference>
<dbReference type="PROSITE" id="PS00941">
    <property type="entry name" value="CARBOXYLESTERASE_B_2"/>
    <property type="match status" value="1"/>
</dbReference>
<dbReference type="GO" id="GO:0019695">
    <property type="term" value="P:choline metabolic process"/>
    <property type="evidence" value="ECO:0007669"/>
    <property type="project" value="TreeGrafter"/>
</dbReference>
<keyword evidence="4" id="KW-1015">Disulfide bond</keyword>
<dbReference type="FunFam" id="3.40.50.1820:FF:000029">
    <property type="entry name" value="Acetylcholinesterase"/>
    <property type="match status" value="1"/>
</dbReference>
<dbReference type="InterPro" id="IPR050654">
    <property type="entry name" value="AChE-related_enzymes"/>
</dbReference>
<evidence type="ECO:0000256" key="4">
    <source>
        <dbReference type="ARBA" id="ARBA00023157"/>
    </source>
</evidence>
<evidence type="ECO:0000256" key="1">
    <source>
        <dbReference type="ARBA" id="ARBA00005964"/>
    </source>
</evidence>
<evidence type="ECO:0000256" key="3">
    <source>
        <dbReference type="ARBA" id="ARBA00022801"/>
    </source>
</evidence>
<evidence type="ECO:0000259" key="7">
    <source>
        <dbReference type="Pfam" id="PF00135"/>
    </source>
</evidence>
<organism evidence="8 9">
    <name type="scientific">Branchiostoma lanceolatum</name>
    <name type="common">Common lancelet</name>
    <name type="synonym">Amphioxus lanceolatum</name>
    <dbReference type="NCBI Taxonomy" id="7740"/>
    <lineage>
        <taxon>Eukaryota</taxon>
        <taxon>Metazoa</taxon>
        <taxon>Chordata</taxon>
        <taxon>Cephalochordata</taxon>
        <taxon>Leptocardii</taxon>
        <taxon>Amphioxiformes</taxon>
        <taxon>Branchiostomatidae</taxon>
        <taxon>Branchiostoma</taxon>
    </lineage>
</organism>
<dbReference type="InterPro" id="IPR029058">
    <property type="entry name" value="AB_hydrolase_fold"/>
</dbReference>
<dbReference type="GO" id="GO:0003990">
    <property type="term" value="F:acetylcholinesterase activity"/>
    <property type="evidence" value="ECO:0007669"/>
    <property type="project" value="TreeGrafter"/>
</dbReference>
<dbReference type="PRINTS" id="PR00878">
    <property type="entry name" value="CHOLNESTRASE"/>
</dbReference>
<dbReference type="EC" id="3.1.1.-" evidence="6"/>
<reference evidence="8" key="1">
    <citation type="submission" date="2022-01" db="EMBL/GenBank/DDBJ databases">
        <authorList>
            <person name="Braso-Vives M."/>
        </authorList>
    </citation>
    <scope>NUCLEOTIDE SEQUENCE</scope>
</reference>
<feature type="active site" description="Charge relay system" evidence="5">
    <location>
        <position position="391"/>
    </location>
</feature>
<protein>
    <recommendedName>
        <fullName evidence="6">Carboxylic ester hydrolase</fullName>
        <ecNumber evidence="6">3.1.1.-</ecNumber>
    </recommendedName>
</protein>
<evidence type="ECO:0000256" key="2">
    <source>
        <dbReference type="ARBA" id="ARBA00022487"/>
    </source>
</evidence>
<dbReference type="PANTHER" id="PTHR43918">
    <property type="entry name" value="ACETYLCHOLINESTERASE"/>
    <property type="match status" value="1"/>
</dbReference>
<evidence type="ECO:0000313" key="8">
    <source>
        <dbReference type="EMBL" id="CAH1229116.1"/>
    </source>
</evidence>
<sequence>MFRWRNIKSFKSKCANFKCTETPFSHYRKPNACIQSEELIIIPQLAPNTPLSEDCLYLNVWQPTPVPTGAAVMVWIYGGGFDTGSSALDLYDGRYLAATEGVLVVSMNYRLSTLGFAYTGTDDAPGNMGLTDQLLALQWLQDNIAAFGGDPGKVTIFGQSAGGMSAGYHLMSPESRDVFDRAIMQSGTALLTELLFSADDMYDNTKALAGSLGCPTEQGLAAMMACLREQDAERLVAGYPPIYPVIDGSFIPENPAKALNDGQFKHSDILLGSNANEGMIFYILEGYPGFVDGSNSTVDKELFLQIISLINPKMNKLAVEAVSFQYTDWLRPGDGIMYRDALDTILTDQSYVCPASGTARAHTRVGTTAYMYEFAHRSSISPYPNWAGVLHGDDIPFVLGQPLNATLGYTAEEADLSRRMMRYWANFARTGNPENNGEAVWNPYTESSRGYLVLDTDAPRMVTGQKATECALWDNYVPALINSTETTMPSQCPPVVASRAPSLWGQSLMVVLLLNVAKNVVGFTVL</sequence>
<dbReference type="PROSITE" id="PS00122">
    <property type="entry name" value="CARBOXYLESTERASE_B_1"/>
    <property type="match status" value="1"/>
</dbReference>
<name>A0A8J9VKH8_BRALA</name>
<accession>A0A8J9VKH8</accession>
<keyword evidence="9" id="KW-1185">Reference proteome</keyword>